<dbReference type="Pfam" id="PF13489">
    <property type="entry name" value="Methyltransf_23"/>
    <property type="match status" value="1"/>
</dbReference>
<dbReference type="Proteomes" id="UP001524586">
    <property type="component" value="Unassembled WGS sequence"/>
</dbReference>
<evidence type="ECO:0000313" key="2">
    <source>
        <dbReference type="Proteomes" id="UP001524586"/>
    </source>
</evidence>
<keyword evidence="1" id="KW-0489">Methyltransferase</keyword>
<dbReference type="RefSeq" id="WP_256613809.1">
    <property type="nucleotide sequence ID" value="NZ_JANIBK010000009.1"/>
</dbReference>
<dbReference type="GO" id="GO:0032259">
    <property type="term" value="P:methylation"/>
    <property type="evidence" value="ECO:0007669"/>
    <property type="project" value="UniProtKB-KW"/>
</dbReference>
<keyword evidence="2" id="KW-1185">Reference proteome</keyword>
<comment type="caution">
    <text evidence="1">The sequence shown here is derived from an EMBL/GenBank/DDBJ whole genome shotgun (WGS) entry which is preliminary data.</text>
</comment>
<sequence length="326" mass="36526">MQQNQPVTSSMPCNLCGSHDVSVLANHSRNGGPLRTVICNHCGLVWSDPFPHDPRQFYEHDYRVEYKNTYAPKPKHILRAGKIALDRHGKIKQFLAGKKHVLDVGTGGGEFAYLLKSLGHELQGIEPNKGYAEYSAAAYGLNLQIGFIQDATLPDEHFDLITIWHVLEHTEDPSSVLSTLRKLLKPEGTLVVEVPSIEATCQAPKSTFHEAHLYNFNLATLRKMGEKVGLREHSHVFSADGGNVTIFFRRADSESTNAEDLRINGNAARIQAIVQGHTNQAHFLTAAPYERFVRRMSRALSEKIALKNFENNKDLLDQLYRSCKSN</sequence>
<protein>
    <submittedName>
        <fullName evidence="1">Class I SAM-dependent methyltransferase</fullName>
    </submittedName>
</protein>
<organism evidence="1 2">
    <name type="scientific">Methylomonas rivi</name>
    <dbReference type="NCBI Taxonomy" id="2952226"/>
    <lineage>
        <taxon>Bacteria</taxon>
        <taxon>Pseudomonadati</taxon>
        <taxon>Pseudomonadota</taxon>
        <taxon>Gammaproteobacteria</taxon>
        <taxon>Methylococcales</taxon>
        <taxon>Methylococcaceae</taxon>
        <taxon>Methylomonas</taxon>
    </lineage>
</organism>
<accession>A0ABT1U0Y8</accession>
<proteinExistence type="predicted"/>
<gene>
    <name evidence="1" type="ORF">NP596_03345</name>
</gene>
<keyword evidence="1" id="KW-0808">Transferase</keyword>
<dbReference type="EMBL" id="JANIBK010000009">
    <property type="protein sequence ID" value="MCQ8127483.1"/>
    <property type="molecule type" value="Genomic_DNA"/>
</dbReference>
<name>A0ABT1U0Y8_9GAMM</name>
<dbReference type="GO" id="GO:0008168">
    <property type="term" value="F:methyltransferase activity"/>
    <property type="evidence" value="ECO:0007669"/>
    <property type="project" value="UniProtKB-KW"/>
</dbReference>
<dbReference type="PANTHER" id="PTHR43861:SF6">
    <property type="entry name" value="METHYLTRANSFERASE TYPE 11"/>
    <property type="match status" value="1"/>
</dbReference>
<dbReference type="PANTHER" id="PTHR43861">
    <property type="entry name" value="TRANS-ACONITATE 2-METHYLTRANSFERASE-RELATED"/>
    <property type="match status" value="1"/>
</dbReference>
<dbReference type="Gene3D" id="3.40.50.150">
    <property type="entry name" value="Vaccinia Virus protein VP39"/>
    <property type="match status" value="1"/>
</dbReference>
<dbReference type="SUPFAM" id="SSF53335">
    <property type="entry name" value="S-adenosyl-L-methionine-dependent methyltransferases"/>
    <property type="match status" value="1"/>
</dbReference>
<reference evidence="1 2" key="1">
    <citation type="submission" date="2022-07" db="EMBL/GenBank/DDBJ databases">
        <title>Methylomonas rivi sp. nov., Methylomonas rosea sp. nov., Methylomonas aureus sp. nov. and Methylomonas subterranea sp. nov., four novel methanotrophs isolated from a freshwater creek and the deep terrestrial subsurface.</title>
        <authorList>
            <person name="Abin C."/>
            <person name="Sankaranarayanan K."/>
            <person name="Garner C."/>
            <person name="Sindelar R."/>
            <person name="Kotary K."/>
            <person name="Garner R."/>
            <person name="Barclay S."/>
            <person name="Lawson P."/>
            <person name="Krumholz L."/>
        </authorList>
    </citation>
    <scope>NUCLEOTIDE SEQUENCE [LARGE SCALE GENOMIC DNA]</scope>
    <source>
        <strain evidence="1 2">WSC-6</strain>
    </source>
</reference>
<dbReference type="InterPro" id="IPR029063">
    <property type="entry name" value="SAM-dependent_MTases_sf"/>
</dbReference>
<evidence type="ECO:0000313" key="1">
    <source>
        <dbReference type="EMBL" id="MCQ8127483.1"/>
    </source>
</evidence>
<dbReference type="CDD" id="cd02440">
    <property type="entry name" value="AdoMet_MTases"/>
    <property type="match status" value="1"/>
</dbReference>